<evidence type="ECO:0000256" key="3">
    <source>
        <dbReference type="ARBA" id="ARBA00022679"/>
    </source>
</evidence>
<keyword evidence="6" id="KW-0333">Golgi apparatus</keyword>
<evidence type="ECO:0000256" key="9">
    <source>
        <dbReference type="SAM" id="Phobius"/>
    </source>
</evidence>
<evidence type="ECO:0000256" key="6">
    <source>
        <dbReference type="ARBA" id="ARBA00023034"/>
    </source>
</evidence>
<evidence type="ECO:0000313" key="11">
    <source>
        <dbReference type="Proteomes" id="UP000481033"/>
    </source>
</evidence>
<reference evidence="10 11" key="1">
    <citation type="journal article" date="2020" name="Microb. Ecol.">
        <title>Ecogenomics of the Marine Benthic Filamentous Cyanobacterium Adonisia.</title>
        <authorList>
            <person name="Walter J.M."/>
            <person name="Coutinho F.H."/>
            <person name="Leomil L."/>
            <person name="Hargreaves P.I."/>
            <person name="Campeao M.E."/>
            <person name="Vieira V.V."/>
            <person name="Silva B.S."/>
            <person name="Fistarol G.O."/>
            <person name="Salomon P.S."/>
            <person name="Sawabe T."/>
            <person name="Mino S."/>
            <person name="Hosokawa M."/>
            <person name="Miyashita H."/>
            <person name="Maruyama F."/>
            <person name="van Verk M.C."/>
            <person name="Dutilh B.E."/>
            <person name="Thompson C.C."/>
            <person name="Thompson F.L."/>
        </authorList>
    </citation>
    <scope>NUCLEOTIDE SEQUENCE [LARGE SCALE GENOMIC DNA]</scope>
    <source>
        <strain evidence="10 11">CCMR0081</strain>
    </source>
</reference>
<evidence type="ECO:0000256" key="8">
    <source>
        <dbReference type="ARBA" id="ARBA00023316"/>
    </source>
</evidence>
<protein>
    <submittedName>
        <fullName evidence="10">Glycosyltransferase</fullName>
    </submittedName>
</protein>
<dbReference type="Pfam" id="PF13641">
    <property type="entry name" value="Glyco_tranf_2_3"/>
    <property type="match status" value="1"/>
</dbReference>
<keyword evidence="4 9" id="KW-0812">Transmembrane</keyword>
<comment type="subcellular location">
    <subcellularLocation>
        <location evidence="1">Golgi apparatus membrane</location>
        <topology evidence="1">Multi-pass membrane protein</topology>
    </subcellularLocation>
</comment>
<dbReference type="PANTHER" id="PTHR32044">
    <property type="entry name" value="GLUCOMANNAN 4-BETA-MANNOSYLTRANSFERASE 9"/>
    <property type="match status" value="1"/>
</dbReference>
<organism evidence="10 11">
    <name type="scientific">Adonisia turfae CCMR0081</name>
    <dbReference type="NCBI Taxonomy" id="2292702"/>
    <lineage>
        <taxon>Bacteria</taxon>
        <taxon>Bacillati</taxon>
        <taxon>Cyanobacteriota</taxon>
        <taxon>Adonisia</taxon>
        <taxon>Adonisia turfae</taxon>
    </lineage>
</organism>
<evidence type="ECO:0000256" key="5">
    <source>
        <dbReference type="ARBA" id="ARBA00022989"/>
    </source>
</evidence>
<dbReference type="SUPFAM" id="SSF53448">
    <property type="entry name" value="Nucleotide-diphospho-sugar transferases"/>
    <property type="match status" value="1"/>
</dbReference>
<evidence type="ECO:0000313" key="10">
    <source>
        <dbReference type="EMBL" id="NEZ60966.1"/>
    </source>
</evidence>
<dbReference type="RefSeq" id="WP_163703239.1">
    <property type="nucleotide sequence ID" value="NZ_QXHD01000004.1"/>
</dbReference>
<comment type="caution">
    <text evidence="10">The sequence shown here is derived from an EMBL/GenBank/DDBJ whole genome shotgun (WGS) entry which is preliminary data.</text>
</comment>
<keyword evidence="2" id="KW-0328">Glycosyltransferase</keyword>
<dbReference type="PANTHER" id="PTHR32044:SF80">
    <property type="entry name" value="XYLOGLUCAN GLYCOSYLTRANSFERASE 2-RELATED"/>
    <property type="match status" value="1"/>
</dbReference>
<dbReference type="GO" id="GO:0071555">
    <property type="term" value="P:cell wall organization"/>
    <property type="evidence" value="ECO:0007669"/>
    <property type="project" value="UniProtKB-KW"/>
</dbReference>
<keyword evidence="8" id="KW-0961">Cell wall biogenesis/degradation</keyword>
<dbReference type="Gene3D" id="3.90.550.10">
    <property type="entry name" value="Spore Coat Polysaccharide Biosynthesis Protein SpsA, Chain A"/>
    <property type="match status" value="1"/>
</dbReference>
<keyword evidence="5 9" id="KW-1133">Transmembrane helix</keyword>
<keyword evidence="3 10" id="KW-0808">Transferase</keyword>
<dbReference type="InterPro" id="IPR029044">
    <property type="entry name" value="Nucleotide-diphossugar_trans"/>
</dbReference>
<feature type="transmembrane region" description="Helical" evidence="9">
    <location>
        <begin position="341"/>
        <end position="363"/>
    </location>
</feature>
<accession>A0A6M0RXU1</accession>
<sequence length="486" mass="56382">MSLSDIVTNAYDLILCIIALYSFHRLLIIWRFYHYRHQASQPQQYYTDATLPKVTVQLPIFNEMYVVERLLKAVGELNYPIDKLEIQVLDDSTDETQEVCQQQVEQLRQQNLDIHHIHRQQRQGFKAGALAHGLNLAKGELVAIFDADFVPPPDTLLKMVHYFSAPQVGMVQARWGHLNRGYSQLTELQALMLDGHFVAEQTSRSRTGCFFNFNGTAGIWRINAIKDAGGWQHSTVTEDLDLSYRAQMQGWRCIYLPDIRVPAELPMEMNSFKSQQFRWAKGSSQVAKLLLPSLLRADFPAHIKWEAFFHLTNNFNYLLMLLMLLLSLPYQLYVMPYRWQYAIFFYVPLSLVTCISLVSFYLISLQQPRKTVFSWDILRNLFLLMGVGIGLSINQSLAVCDGLLRNNRDFIRTPKHGVIGKKESWIDKKYRAAKNWVPYLELAMMVYLVLTIAIAFTNHHYFSLPFLVLFLTGYVYTFSLSVFQTR</sequence>
<dbReference type="AlphaFoldDB" id="A0A6M0RXU1"/>
<gene>
    <name evidence="10" type="ORF">DXZ20_36105</name>
</gene>
<feature type="transmembrane region" description="Helical" evidence="9">
    <location>
        <begin position="12"/>
        <end position="33"/>
    </location>
</feature>
<feature type="transmembrane region" description="Helical" evidence="9">
    <location>
        <begin position="315"/>
        <end position="334"/>
    </location>
</feature>
<proteinExistence type="predicted"/>
<evidence type="ECO:0000256" key="2">
    <source>
        <dbReference type="ARBA" id="ARBA00022676"/>
    </source>
</evidence>
<dbReference type="GO" id="GO:0016757">
    <property type="term" value="F:glycosyltransferase activity"/>
    <property type="evidence" value="ECO:0007669"/>
    <property type="project" value="UniProtKB-KW"/>
</dbReference>
<feature type="transmembrane region" description="Helical" evidence="9">
    <location>
        <begin position="436"/>
        <end position="456"/>
    </location>
</feature>
<dbReference type="FunFam" id="3.90.550.10:FF:000057">
    <property type="entry name" value="Glycosyltransferase-like protein, family 2"/>
    <property type="match status" value="1"/>
</dbReference>
<keyword evidence="7 9" id="KW-0472">Membrane</keyword>
<dbReference type="Proteomes" id="UP000481033">
    <property type="component" value="Unassembled WGS sequence"/>
</dbReference>
<feature type="transmembrane region" description="Helical" evidence="9">
    <location>
        <begin position="462"/>
        <end position="483"/>
    </location>
</feature>
<name>A0A6M0RXU1_9CYAN</name>
<evidence type="ECO:0000256" key="7">
    <source>
        <dbReference type="ARBA" id="ARBA00023136"/>
    </source>
</evidence>
<dbReference type="EMBL" id="QXHD01000004">
    <property type="protein sequence ID" value="NEZ60966.1"/>
    <property type="molecule type" value="Genomic_DNA"/>
</dbReference>
<evidence type="ECO:0000256" key="1">
    <source>
        <dbReference type="ARBA" id="ARBA00004653"/>
    </source>
</evidence>
<evidence type="ECO:0000256" key="4">
    <source>
        <dbReference type="ARBA" id="ARBA00022692"/>
    </source>
</evidence>
<keyword evidence="11" id="KW-1185">Reference proteome</keyword>